<protein>
    <recommendedName>
        <fullName evidence="4">General secretion pathway protein GspH</fullName>
    </recommendedName>
</protein>
<dbReference type="Pfam" id="PF16734">
    <property type="entry name" value="Pilin_GH"/>
    <property type="match status" value="1"/>
</dbReference>
<dbReference type="Gene3D" id="3.30.700.10">
    <property type="entry name" value="Glycoprotein, Type 4 Pilin"/>
    <property type="match status" value="1"/>
</dbReference>
<keyword evidence="1" id="KW-1133">Transmembrane helix</keyword>
<accession>A0ABX2CSV4</accession>
<proteinExistence type="predicted"/>
<dbReference type="Proteomes" id="UP000702425">
    <property type="component" value="Unassembled WGS sequence"/>
</dbReference>
<evidence type="ECO:0000313" key="3">
    <source>
        <dbReference type="Proteomes" id="UP000702425"/>
    </source>
</evidence>
<sequence length="172" mass="18482">MTKYQESSISNSTYNGCGCLLLLMGIGVMGAIALPSFLNASNKPMISQAKQYVGSMNRGQQAYFAEKNAFSSSVKALEIGIKTETTNYKYSVRATKKAAFGYGVSKDKQLKSYVGGVFLVPAKNFEPNAAKEEITTTSILCRADFPGTIKPAEPTYENGKIACGKGTIEVTK</sequence>
<evidence type="ECO:0008006" key="4">
    <source>
        <dbReference type="Google" id="ProtNLM"/>
    </source>
</evidence>
<gene>
    <name evidence="2" type="ORF">E5S67_01024</name>
</gene>
<reference evidence="2 3" key="1">
    <citation type="journal article" date="2020" name="Sci. Rep.">
        <title>A novel cyanobacterial geosmin producer, revising GeoA distribution and dispersion patterns in Bacteria.</title>
        <authorList>
            <person name="Churro C."/>
            <person name="Semedo-Aguiar A.P."/>
            <person name="Silva A.D."/>
            <person name="Pereira-Leal J.B."/>
            <person name="Leite R.B."/>
        </authorList>
    </citation>
    <scope>NUCLEOTIDE SEQUENCE [LARGE SCALE GENOMIC DNA]</scope>
    <source>
        <strain evidence="2 3">IPMA8</strain>
    </source>
</reference>
<dbReference type="EMBL" id="SRRZ01000013">
    <property type="protein sequence ID" value="NQE33306.1"/>
    <property type="molecule type" value="Genomic_DNA"/>
</dbReference>
<dbReference type="RefSeq" id="WP_172185989.1">
    <property type="nucleotide sequence ID" value="NZ_CAWPPK010000035.1"/>
</dbReference>
<keyword evidence="1" id="KW-0812">Transmembrane</keyword>
<evidence type="ECO:0000256" key="1">
    <source>
        <dbReference type="SAM" id="Phobius"/>
    </source>
</evidence>
<name>A0ABX2CSV4_9CYAN</name>
<evidence type="ECO:0000313" key="2">
    <source>
        <dbReference type="EMBL" id="NQE33306.1"/>
    </source>
</evidence>
<keyword evidence="3" id="KW-1185">Reference proteome</keyword>
<comment type="caution">
    <text evidence="2">The sequence shown here is derived from an EMBL/GenBank/DDBJ whole genome shotgun (WGS) entry which is preliminary data.</text>
</comment>
<keyword evidence="1" id="KW-0472">Membrane</keyword>
<organism evidence="2 3">
    <name type="scientific">Microcoleus asticus IPMA8</name>
    <dbReference type="NCBI Taxonomy" id="2563858"/>
    <lineage>
        <taxon>Bacteria</taxon>
        <taxon>Bacillati</taxon>
        <taxon>Cyanobacteriota</taxon>
        <taxon>Cyanophyceae</taxon>
        <taxon>Oscillatoriophycideae</taxon>
        <taxon>Oscillatoriales</taxon>
        <taxon>Microcoleaceae</taxon>
        <taxon>Microcoleus</taxon>
        <taxon>Microcoleus asticus</taxon>
    </lineage>
</organism>
<feature type="transmembrane region" description="Helical" evidence="1">
    <location>
        <begin position="20"/>
        <end position="40"/>
    </location>
</feature>
<dbReference type="SUPFAM" id="SSF54523">
    <property type="entry name" value="Pili subunits"/>
    <property type="match status" value="1"/>
</dbReference>
<dbReference type="InterPro" id="IPR045584">
    <property type="entry name" value="Pilin-like"/>
</dbReference>
<dbReference type="InterPro" id="IPR031975">
    <property type="entry name" value="Pilin_GH"/>
</dbReference>